<evidence type="ECO:0000256" key="6">
    <source>
        <dbReference type="ARBA" id="ARBA00023136"/>
    </source>
</evidence>
<feature type="transmembrane region" description="Helical" evidence="9">
    <location>
        <begin position="293"/>
        <end position="315"/>
    </location>
</feature>
<dbReference type="AlphaFoldDB" id="A0A816EJ72"/>
<feature type="domain" description="G-protein coupled receptors family 1 profile" evidence="10">
    <location>
        <begin position="37"/>
        <end position="316"/>
    </location>
</feature>
<dbReference type="InterPro" id="IPR017452">
    <property type="entry name" value="GPCR_Rhodpsn_7TM"/>
</dbReference>
<dbReference type="GO" id="GO:0004930">
    <property type="term" value="F:G protein-coupled receptor activity"/>
    <property type="evidence" value="ECO:0007669"/>
    <property type="project" value="UniProtKB-KW"/>
</dbReference>
<dbReference type="GO" id="GO:0005886">
    <property type="term" value="C:plasma membrane"/>
    <property type="evidence" value="ECO:0007669"/>
    <property type="project" value="UniProtKB-SubCell"/>
</dbReference>
<dbReference type="GO" id="GO:0042923">
    <property type="term" value="F:neuropeptide binding"/>
    <property type="evidence" value="ECO:0007669"/>
    <property type="project" value="TreeGrafter"/>
</dbReference>
<feature type="transmembrane region" description="Helical" evidence="9">
    <location>
        <begin position="102"/>
        <end position="120"/>
    </location>
</feature>
<organism evidence="11 12">
    <name type="scientific">Adineta ricciae</name>
    <name type="common">Rotifer</name>
    <dbReference type="NCBI Taxonomy" id="249248"/>
    <lineage>
        <taxon>Eukaryota</taxon>
        <taxon>Metazoa</taxon>
        <taxon>Spiralia</taxon>
        <taxon>Gnathifera</taxon>
        <taxon>Rotifera</taxon>
        <taxon>Eurotatoria</taxon>
        <taxon>Bdelloidea</taxon>
        <taxon>Adinetida</taxon>
        <taxon>Adinetidae</taxon>
        <taxon>Adineta</taxon>
    </lineage>
</organism>
<keyword evidence="2" id="KW-1003">Cell membrane</keyword>
<comment type="subcellular location">
    <subcellularLocation>
        <location evidence="1">Cell membrane</location>
        <topology evidence="1">Multi-pass membrane protein</topology>
    </subcellularLocation>
</comment>
<evidence type="ECO:0000313" key="11">
    <source>
        <dbReference type="EMBL" id="CAF1647378.1"/>
    </source>
</evidence>
<feature type="transmembrane region" description="Helical" evidence="9">
    <location>
        <begin position="140"/>
        <end position="163"/>
    </location>
</feature>
<proteinExistence type="predicted"/>
<gene>
    <name evidence="11" type="ORF">XAT740_LOCUS54356</name>
</gene>
<evidence type="ECO:0000256" key="9">
    <source>
        <dbReference type="SAM" id="Phobius"/>
    </source>
</evidence>
<evidence type="ECO:0000256" key="4">
    <source>
        <dbReference type="ARBA" id="ARBA00022989"/>
    </source>
</evidence>
<keyword evidence="5" id="KW-0297">G-protein coupled receptor</keyword>
<evidence type="ECO:0000313" key="12">
    <source>
        <dbReference type="Proteomes" id="UP000663828"/>
    </source>
</evidence>
<name>A0A816EJ72_ADIRI</name>
<sequence>MLELKDTSLLDVLRTIENLKEVHKYMLIVLYNIGMYGSCLNMVTFLQKKLRNNPCGVYLLSTSVIDFCIMNVFLLMDIIVGFNPSLAATIHETRIWCKFGLYLKFILPCLSSTYLTLASIDRFCISSANPTLRQWSSLKISWIVVVSAFAIWILIGLHIPALYDIIYDPIHMGYTCDVARGSRTIVLVIDGFLFSLFNGLIIPFISCIFGLLIYFNMKKSWARILPQQNTEITATITASAHRTRIVPNRRSSHMLFMLLVQVLATFFLNIPFIVIYLLKYVDRGPRNLYEAKIFFIFHYIGLWSYYLNYCKTFYINTLTSRLFRRTLCGQFSSCLSR</sequence>
<keyword evidence="8" id="KW-0807">Transducer</keyword>
<evidence type="ECO:0000256" key="2">
    <source>
        <dbReference type="ARBA" id="ARBA00022475"/>
    </source>
</evidence>
<dbReference type="PANTHER" id="PTHR24229">
    <property type="entry name" value="NEUROPEPTIDES RECEPTOR"/>
    <property type="match status" value="1"/>
</dbReference>
<keyword evidence="4 9" id="KW-1133">Transmembrane helix</keyword>
<dbReference type="PANTHER" id="PTHR24229:SF40">
    <property type="entry name" value="ALLATOSTATIN C RECEPTOR 1-RELATED"/>
    <property type="match status" value="1"/>
</dbReference>
<feature type="transmembrane region" description="Helical" evidence="9">
    <location>
        <begin position="192"/>
        <end position="215"/>
    </location>
</feature>
<dbReference type="GO" id="GO:0007218">
    <property type="term" value="P:neuropeptide signaling pathway"/>
    <property type="evidence" value="ECO:0007669"/>
    <property type="project" value="TreeGrafter"/>
</dbReference>
<keyword evidence="7" id="KW-0675">Receptor</keyword>
<dbReference type="EMBL" id="CAJNOR010009708">
    <property type="protein sequence ID" value="CAF1647378.1"/>
    <property type="molecule type" value="Genomic_DNA"/>
</dbReference>
<dbReference type="Gene3D" id="1.20.1070.10">
    <property type="entry name" value="Rhodopsin 7-helix transmembrane proteins"/>
    <property type="match status" value="1"/>
</dbReference>
<accession>A0A816EJ72</accession>
<feature type="transmembrane region" description="Helical" evidence="9">
    <location>
        <begin position="58"/>
        <end position="82"/>
    </location>
</feature>
<evidence type="ECO:0000256" key="5">
    <source>
        <dbReference type="ARBA" id="ARBA00023040"/>
    </source>
</evidence>
<dbReference type="PROSITE" id="PS50262">
    <property type="entry name" value="G_PROTEIN_RECEP_F1_2"/>
    <property type="match status" value="1"/>
</dbReference>
<dbReference type="GO" id="GO:0043005">
    <property type="term" value="C:neuron projection"/>
    <property type="evidence" value="ECO:0007669"/>
    <property type="project" value="TreeGrafter"/>
</dbReference>
<evidence type="ECO:0000256" key="7">
    <source>
        <dbReference type="ARBA" id="ARBA00023170"/>
    </source>
</evidence>
<feature type="transmembrane region" description="Helical" evidence="9">
    <location>
        <begin position="254"/>
        <end position="278"/>
    </location>
</feature>
<evidence type="ECO:0000256" key="1">
    <source>
        <dbReference type="ARBA" id="ARBA00004651"/>
    </source>
</evidence>
<keyword evidence="6 9" id="KW-0472">Membrane</keyword>
<keyword evidence="3 9" id="KW-0812">Transmembrane</keyword>
<evidence type="ECO:0000256" key="8">
    <source>
        <dbReference type="ARBA" id="ARBA00023224"/>
    </source>
</evidence>
<protein>
    <recommendedName>
        <fullName evidence="10">G-protein coupled receptors family 1 profile domain-containing protein</fullName>
    </recommendedName>
</protein>
<dbReference type="SUPFAM" id="SSF81321">
    <property type="entry name" value="Family A G protein-coupled receptor-like"/>
    <property type="match status" value="1"/>
</dbReference>
<dbReference type="Proteomes" id="UP000663828">
    <property type="component" value="Unassembled WGS sequence"/>
</dbReference>
<evidence type="ECO:0000256" key="3">
    <source>
        <dbReference type="ARBA" id="ARBA00022692"/>
    </source>
</evidence>
<evidence type="ECO:0000259" key="10">
    <source>
        <dbReference type="PROSITE" id="PS50262"/>
    </source>
</evidence>
<comment type="caution">
    <text evidence="11">The sequence shown here is derived from an EMBL/GenBank/DDBJ whole genome shotgun (WGS) entry which is preliminary data.</text>
</comment>
<keyword evidence="12" id="KW-1185">Reference proteome</keyword>
<reference evidence="11" key="1">
    <citation type="submission" date="2021-02" db="EMBL/GenBank/DDBJ databases">
        <authorList>
            <person name="Nowell W R."/>
        </authorList>
    </citation>
    <scope>NUCLEOTIDE SEQUENCE</scope>
</reference>
<feature type="transmembrane region" description="Helical" evidence="9">
    <location>
        <begin position="25"/>
        <end position="46"/>
    </location>
</feature>